<dbReference type="RefSeq" id="XP_003083714.1">
    <property type="nucleotide sequence ID" value="XM_003083666.1"/>
</dbReference>
<comment type="similarity">
    <text evidence="1">Belongs to the tRNA pseudouridine synthase TruA family.</text>
</comment>
<dbReference type="OrthoDB" id="10256309at2759"/>
<evidence type="ECO:0000313" key="7">
    <source>
        <dbReference type="EMBL" id="OUS45653.1"/>
    </source>
</evidence>
<evidence type="ECO:0000259" key="5">
    <source>
        <dbReference type="Pfam" id="PF01416"/>
    </source>
</evidence>
<dbReference type="Proteomes" id="UP000009170">
    <property type="component" value="Unassembled WGS sequence"/>
</dbReference>
<accession>A0A1Y5IC73</accession>
<feature type="region of interest" description="Disordered" evidence="4">
    <location>
        <begin position="272"/>
        <end position="330"/>
    </location>
</feature>
<dbReference type="Gene3D" id="3.30.70.660">
    <property type="entry name" value="Pseudouridine synthase I, catalytic domain, C-terminal subdomain"/>
    <property type="match status" value="2"/>
</dbReference>
<protein>
    <submittedName>
        <fullName evidence="6">Pseudouridine synthase I, TruA</fullName>
    </submittedName>
    <submittedName>
        <fullName evidence="7">Putative tRNA pseudouridine synthase</fullName>
    </submittedName>
</protein>
<dbReference type="GO" id="GO:0031119">
    <property type="term" value="P:tRNA pseudouridine synthesis"/>
    <property type="evidence" value="ECO:0007669"/>
    <property type="project" value="TreeGrafter"/>
</dbReference>
<evidence type="ECO:0000256" key="3">
    <source>
        <dbReference type="ARBA" id="ARBA00023235"/>
    </source>
</evidence>
<dbReference type="PANTHER" id="PTHR11142">
    <property type="entry name" value="PSEUDOURIDYLATE SYNTHASE"/>
    <property type="match status" value="1"/>
</dbReference>
<dbReference type="OMA" id="FQARREC"/>
<dbReference type="InterPro" id="IPR001406">
    <property type="entry name" value="PsdUridine_synth_TruA"/>
</dbReference>
<dbReference type="GO" id="GO:0003723">
    <property type="term" value="F:RNA binding"/>
    <property type="evidence" value="ECO:0007669"/>
    <property type="project" value="InterPro"/>
</dbReference>
<dbReference type="STRING" id="70448.Q00TY6"/>
<name>Q00TY6_OSTTA</name>
<dbReference type="InterPro" id="IPR020103">
    <property type="entry name" value="PsdUridine_synth_cat_dom_sf"/>
</dbReference>
<dbReference type="GO" id="GO:0005634">
    <property type="term" value="C:nucleus"/>
    <property type="evidence" value="ECO:0007669"/>
    <property type="project" value="TreeGrafter"/>
</dbReference>
<reference evidence="6 8" key="1">
    <citation type="journal article" date="2006" name="Proc. Natl. Acad. Sci. U.S.A.">
        <title>Genome analysis of the smallest free-living eukaryote Ostreococcus tauri unveils many unique features.</title>
        <authorList>
            <person name="Derelle E."/>
            <person name="Ferraz C."/>
            <person name="Rombauts S."/>
            <person name="Rouze P."/>
            <person name="Worden A.Z."/>
            <person name="Robbens S."/>
            <person name="Partensky F."/>
            <person name="Degroeve S."/>
            <person name="Echeynie S."/>
            <person name="Cooke R."/>
            <person name="Saeys Y."/>
            <person name="Wuyts J."/>
            <person name="Jabbari K."/>
            <person name="Bowler C."/>
            <person name="Panaud O."/>
            <person name="Piegu B."/>
            <person name="Ball S.G."/>
            <person name="Ral J.-P."/>
            <person name="Bouget F.-Y."/>
            <person name="Piganeau G."/>
            <person name="De Baets B."/>
            <person name="Picard A."/>
            <person name="Delseny M."/>
            <person name="Demaille J."/>
            <person name="Van de Peer Y."/>
            <person name="Moreau H."/>
        </authorList>
    </citation>
    <scope>NUCLEOTIDE SEQUENCE [LARGE SCALE GENOMIC DNA]</scope>
    <source>
        <strain evidence="6 8">OTTH0595</strain>
    </source>
</reference>
<dbReference type="AlphaFoldDB" id="Q00TY6"/>
<keyword evidence="2" id="KW-0819">tRNA processing</keyword>
<dbReference type="Gene3D" id="3.30.70.580">
    <property type="entry name" value="Pseudouridine synthase I, catalytic domain, N-terminal subdomain"/>
    <property type="match status" value="1"/>
</dbReference>
<organism evidence="6 8">
    <name type="scientific">Ostreococcus tauri</name>
    <name type="common">Marine green alga</name>
    <dbReference type="NCBI Taxonomy" id="70448"/>
    <lineage>
        <taxon>Eukaryota</taxon>
        <taxon>Viridiplantae</taxon>
        <taxon>Chlorophyta</taxon>
        <taxon>Mamiellophyceae</taxon>
        <taxon>Mamiellales</taxon>
        <taxon>Bathycoccaceae</taxon>
        <taxon>Ostreococcus</taxon>
    </lineage>
</organism>
<gene>
    <name evidence="7" type="ORF">BE221DRAFT_195258</name>
    <name evidence="6" type="ORF">OT_ostta16g02375</name>
</gene>
<dbReference type="InParanoid" id="Q00TY6"/>
<dbReference type="InterPro" id="IPR020095">
    <property type="entry name" value="PsdUridine_synth_TruA_C"/>
</dbReference>
<dbReference type="Proteomes" id="UP000195557">
    <property type="component" value="Unassembled WGS sequence"/>
</dbReference>
<dbReference type="PANTHER" id="PTHR11142:SF9">
    <property type="entry name" value="TRNA PSEUDOURIDINE SYNTHASE-RELATED"/>
    <property type="match status" value="1"/>
</dbReference>
<feature type="compositionally biased region" description="Basic and acidic residues" evidence="4">
    <location>
        <begin position="46"/>
        <end position="70"/>
    </location>
</feature>
<proteinExistence type="inferred from homology"/>
<reference evidence="6" key="2">
    <citation type="journal article" date="2014" name="BMC Genomics">
        <title>An improved genome of the model marine alga Ostreococcus tauri unfolds by assessing Illumina de novo assemblies.</title>
        <authorList>
            <person name="Blanc-Mathieu R."/>
            <person name="Verhelst B."/>
            <person name="Derelle E."/>
            <person name="Rombauts S."/>
            <person name="Bouget F.Y."/>
            <person name="Carre I."/>
            <person name="Chateau A."/>
            <person name="Eyre-Walker A."/>
            <person name="Grimsley N."/>
            <person name="Moreau H."/>
            <person name="Piegu B."/>
            <person name="Rivals E."/>
            <person name="Schackwitz W."/>
            <person name="Van de Peer Y."/>
            <person name="Piganeau G."/>
        </authorList>
    </citation>
    <scope>NUCLEOTIDE SEQUENCE</scope>
    <source>
        <strain evidence="6">RCC4221</strain>
    </source>
</reference>
<dbReference type="InterPro" id="IPR020097">
    <property type="entry name" value="PsdUridine_synth_TruA_a/b_dom"/>
</dbReference>
<accession>Q00TY6</accession>
<dbReference type="InterPro" id="IPR020094">
    <property type="entry name" value="TruA/RsuA/RluB/E/F_N"/>
</dbReference>
<keyword evidence="8" id="KW-1185">Reference proteome</keyword>
<accession>A0A454XJ00</accession>
<evidence type="ECO:0000256" key="4">
    <source>
        <dbReference type="SAM" id="MobiDB-lite"/>
    </source>
</evidence>
<evidence type="ECO:0000256" key="2">
    <source>
        <dbReference type="ARBA" id="ARBA00022694"/>
    </source>
</evidence>
<dbReference type="EMBL" id="KZ155787">
    <property type="protein sequence ID" value="OUS45653.1"/>
    <property type="molecule type" value="Genomic_DNA"/>
</dbReference>
<reference evidence="7" key="3">
    <citation type="submission" date="2017-04" db="EMBL/GenBank/DDBJ databases">
        <title>Population genomics of picophytoplankton unveils novel chromosome hypervariability.</title>
        <authorList>
            <consortium name="DOE Joint Genome Institute"/>
            <person name="Blanc-Mathieu R."/>
            <person name="Krasovec M."/>
            <person name="Hebrard M."/>
            <person name="Yau S."/>
            <person name="Desgranges E."/>
            <person name="Martin J."/>
            <person name="Schackwitz W."/>
            <person name="Kuo A."/>
            <person name="Salin G."/>
            <person name="Donnadieu C."/>
            <person name="Desdevises Y."/>
            <person name="Sanchez-Ferandin S."/>
            <person name="Moreau H."/>
            <person name="Rivals E."/>
            <person name="Grigoriev I.V."/>
            <person name="Grimsley N."/>
            <person name="Eyre-Walker A."/>
            <person name="Piganeau G."/>
        </authorList>
    </citation>
    <scope>NUCLEOTIDE SEQUENCE [LARGE SCALE GENOMIC DNA]</scope>
    <source>
        <strain evidence="7">RCC 1115</strain>
    </source>
</reference>
<feature type="compositionally biased region" description="Basic and acidic residues" evidence="4">
    <location>
        <begin position="272"/>
        <end position="282"/>
    </location>
</feature>
<dbReference type="GeneID" id="9830994"/>
<dbReference type="GO" id="GO:1990481">
    <property type="term" value="P:mRNA pseudouridine synthesis"/>
    <property type="evidence" value="ECO:0007669"/>
    <property type="project" value="TreeGrafter"/>
</dbReference>
<dbReference type="FunCoup" id="Q00TY6">
    <property type="interactions" value="84"/>
</dbReference>
<keyword evidence="3" id="KW-0413">Isomerase</keyword>
<dbReference type="KEGG" id="ota:OT_ostta16g02375"/>
<dbReference type="GO" id="GO:0009982">
    <property type="term" value="F:pseudouridine synthase activity"/>
    <property type="evidence" value="ECO:0007669"/>
    <property type="project" value="InterPro"/>
</dbReference>
<evidence type="ECO:0000256" key="1">
    <source>
        <dbReference type="ARBA" id="ARBA00009375"/>
    </source>
</evidence>
<dbReference type="EMBL" id="CAID01000016">
    <property type="protein sequence ID" value="CAL58263.1"/>
    <property type="molecule type" value="Genomic_DNA"/>
</dbReference>
<dbReference type="SUPFAM" id="SSF55120">
    <property type="entry name" value="Pseudouridine synthase"/>
    <property type="match status" value="2"/>
</dbReference>
<dbReference type="Pfam" id="PF01416">
    <property type="entry name" value="PseudoU_synth_1"/>
    <property type="match status" value="1"/>
</dbReference>
<sequence length="543" mass="61175">MKTCARVPSSLYARLALARVERRESRTTRSHIIAGGAPKARKSHRKVDGNGGKDWRDVAHQPDDNAHESHRIPDDVVIPEPDERRKKKPVALLLAYVGAGYKGNTHNAQAVRGTTVDDVVEDALFRWGGILLPNYRSKGLQRLKWSRSSRTDKGVSSLCTVVSLRAEIDPEVWTTDVEARATARDITKHLPDDVECFAVYNTPKSFQARRECVMRTYEYLLPARVLGLDGDAMDESGRRRLALFNEALSCFIGSHPFHNYTKRSQYTAKARKDFRPRLRDSRGNAAWRGQDGAVMDDGSEDASEEADDESEEARPTTTATDDGRPFPEHVGDREKHTYWLLESDWTDKITQSHFRRIHNFSAGSEVERMTITNEDGSTTQSEPFVRVSVRGESFMLYQIRKMIASAVAVSLGHCPLEFLPASLARPCRAAMPLAPASTLYLYDVEFMNFRVNTESSVEPPNRLTKLEPSEAVREDLARFRRDKLEPALAPALASDEWDAFRDNLRFCNVTPEISEVIVAAFETYKANRPIRDADEKTTDGVTV</sequence>
<evidence type="ECO:0000313" key="8">
    <source>
        <dbReference type="Proteomes" id="UP000009170"/>
    </source>
</evidence>
<feature type="domain" description="Pseudouridine synthase I TruA alpha/beta" evidence="5">
    <location>
        <begin position="369"/>
        <end position="446"/>
    </location>
</feature>
<feature type="region of interest" description="Disordered" evidence="4">
    <location>
        <begin position="35"/>
        <end position="70"/>
    </location>
</feature>
<feature type="compositionally biased region" description="Basic and acidic residues" evidence="4">
    <location>
        <begin position="321"/>
        <end position="330"/>
    </location>
</feature>
<feature type="compositionally biased region" description="Acidic residues" evidence="4">
    <location>
        <begin position="297"/>
        <end position="311"/>
    </location>
</feature>
<evidence type="ECO:0000313" key="6">
    <source>
        <dbReference type="EMBL" id="CAL58263.1"/>
    </source>
</evidence>